<accession>A0A6J6FHS5</accession>
<feature type="transmembrane region" description="Helical" evidence="2">
    <location>
        <begin position="296"/>
        <end position="315"/>
    </location>
</feature>
<sequence length="320" mass="33591">MKTRAIVAVAIASTAALAVAPSASASSTGTTPVGSTITATAWERGGLDDFSYAYAGDSLVPLDGFEEYVYRLHSNGANVDVQGTTGYVGLTEAEQSQWYVDAGYAPYDFTWVAFTCLGDYDTNSDAPLVDEGISLTEMHYTAADVMFPSEDRDFWNDYVPNLSNALLGETLFGLDDFDLAKASVTGYTAAVGGGGAFDELAFSVSYPEFECPDGTDLEMFPIMDSADPGNFATDRDLMISENLIIDVSKNSREIAADGVFIGVTGTVLFGDFNAALWGMTQVSGDLADTGTDATGIALLGGGLAVVGALTAAVRVSRRRA</sequence>
<gene>
    <name evidence="4" type="ORF">UFOPK1788_00287</name>
</gene>
<dbReference type="PROSITE" id="PS50847">
    <property type="entry name" value="GRAM_POS_ANCHORING"/>
    <property type="match status" value="1"/>
</dbReference>
<feature type="domain" description="Gram-positive cocci surface proteins LPxTG" evidence="3">
    <location>
        <begin position="286"/>
        <end position="320"/>
    </location>
</feature>
<dbReference type="InterPro" id="IPR019931">
    <property type="entry name" value="LPXTG_anchor"/>
</dbReference>
<proteinExistence type="predicted"/>
<dbReference type="EMBL" id="CAEZUE010000022">
    <property type="protein sequence ID" value="CAB4586835.1"/>
    <property type="molecule type" value="Genomic_DNA"/>
</dbReference>
<evidence type="ECO:0000256" key="2">
    <source>
        <dbReference type="SAM" id="Phobius"/>
    </source>
</evidence>
<organism evidence="4">
    <name type="scientific">freshwater metagenome</name>
    <dbReference type="NCBI Taxonomy" id="449393"/>
    <lineage>
        <taxon>unclassified sequences</taxon>
        <taxon>metagenomes</taxon>
        <taxon>ecological metagenomes</taxon>
    </lineage>
</organism>
<dbReference type="AlphaFoldDB" id="A0A6J6FHS5"/>
<protein>
    <submittedName>
        <fullName evidence="4">Unannotated protein</fullName>
    </submittedName>
</protein>
<evidence type="ECO:0000256" key="1">
    <source>
        <dbReference type="ARBA" id="ARBA00022525"/>
    </source>
</evidence>
<keyword evidence="2" id="KW-1133">Transmembrane helix</keyword>
<evidence type="ECO:0000313" key="4">
    <source>
        <dbReference type="EMBL" id="CAB4586835.1"/>
    </source>
</evidence>
<keyword evidence="1" id="KW-0964">Secreted</keyword>
<evidence type="ECO:0000259" key="3">
    <source>
        <dbReference type="PROSITE" id="PS50847"/>
    </source>
</evidence>
<name>A0A6J6FHS5_9ZZZZ</name>
<keyword evidence="2" id="KW-0812">Transmembrane</keyword>
<reference evidence="4" key="1">
    <citation type="submission" date="2020-05" db="EMBL/GenBank/DDBJ databases">
        <authorList>
            <person name="Chiriac C."/>
            <person name="Salcher M."/>
            <person name="Ghai R."/>
            <person name="Kavagutti S V."/>
        </authorList>
    </citation>
    <scope>NUCLEOTIDE SEQUENCE</scope>
</reference>
<keyword evidence="2" id="KW-0472">Membrane</keyword>